<dbReference type="InterPro" id="IPR008271">
    <property type="entry name" value="Ser/Thr_kinase_AS"/>
</dbReference>
<dbReference type="InterPro" id="IPR017441">
    <property type="entry name" value="Protein_kinase_ATP_BS"/>
</dbReference>
<evidence type="ECO:0000256" key="1">
    <source>
        <dbReference type="ARBA" id="ARBA00012513"/>
    </source>
</evidence>
<sequence>MGNQKSTNLPFSSFIDSDLPSIEQLAKQSLLVNGKYKIKEKIGYGSFGKIYHCIRLSDNIVFAVKFETEKQEGQLEYENKLYCVLKDHVGVPDVYHFGVHNYDHYMIMDLLGPNLESLFNYCDRKFSLKTVLMIADQILCRIQLLHTKCFVYRDIKPENFVIGKKNQKNQIFLIDFGLAKLYRDFWTKKFNNFRNNRDLVGTVRYSSINTHLGIEQSRRDDLESIGYLLVYFLKGRLPWQGFKVANNRERNQKISDKKVNTPLRVLCEGIPVEFIEYLDYCKNLNFDETPNYTYLKRKFRTLFLKKGYVYDYKYDWKIKHDKKIELKKRKYSTINKSKNNEEECLIVNSNLETTKGKYENEKTSSQKNEIGSHQEEHGEHSFSSDFSISPNENKKNLKKVMDKKKKEERRRKKKEKQSKNENKDENEKEKENGERNEKNEERNEKNEERNEKNEINETELDPNLENKIKDFRTRIKYIEKKANKKLKLKIENMLLKKQILEKELNEKQQKLETTYFLRKNKIFSLKCKEIYENISEIEEILQQNTKYQDFKIEEILSSIKMKLKTHLNFNQVKILQNDLNNLLFLISEKKSSLEKESWKKDEKKMFIKNYQEDRIVKYNQLIEKKINLITEFLKKREFKDEIKIHKQFEKLKSQTNKNLNLKQCGKISNNLDKMITMIKEKFVKK</sequence>
<feature type="compositionally biased region" description="Basic and acidic residues" evidence="5">
    <location>
        <begin position="417"/>
        <end position="455"/>
    </location>
</feature>
<evidence type="ECO:0000313" key="8">
    <source>
        <dbReference type="Proteomes" id="UP001150062"/>
    </source>
</evidence>
<feature type="domain" description="Protein kinase" evidence="6">
    <location>
        <begin position="36"/>
        <end position="304"/>
    </location>
</feature>
<dbReference type="SUPFAM" id="SSF56112">
    <property type="entry name" value="Protein kinase-like (PK-like)"/>
    <property type="match status" value="1"/>
</dbReference>
<evidence type="ECO:0000313" key="7">
    <source>
        <dbReference type="EMBL" id="KAJ6234238.1"/>
    </source>
</evidence>
<dbReference type="InterPro" id="IPR000719">
    <property type="entry name" value="Prot_kinase_dom"/>
</dbReference>
<dbReference type="EMBL" id="JAOAOG010000271">
    <property type="protein sequence ID" value="KAJ6234238.1"/>
    <property type="molecule type" value="Genomic_DNA"/>
</dbReference>
<dbReference type="CDD" id="cd14016">
    <property type="entry name" value="STKc_CK1"/>
    <property type="match status" value="1"/>
</dbReference>
<feature type="binding site" evidence="4">
    <location>
        <position position="65"/>
    </location>
    <ligand>
        <name>ATP</name>
        <dbReference type="ChEBI" id="CHEBI:30616"/>
    </ligand>
</feature>
<evidence type="ECO:0000256" key="4">
    <source>
        <dbReference type="PROSITE-ProRule" id="PRU10141"/>
    </source>
</evidence>
<protein>
    <recommendedName>
        <fullName evidence="1">non-specific serine/threonine protein kinase</fullName>
        <ecNumber evidence="1">2.7.11.1</ecNumber>
    </recommendedName>
</protein>
<evidence type="ECO:0000256" key="5">
    <source>
        <dbReference type="SAM" id="MobiDB-lite"/>
    </source>
</evidence>
<evidence type="ECO:0000256" key="2">
    <source>
        <dbReference type="ARBA" id="ARBA00022741"/>
    </source>
</evidence>
<dbReference type="Gene3D" id="1.10.510.10">
    <property type="entry name" value="Transferase(Phosphotransferase) domain 1"/>
    <property type="match status" value="1"/>
</dbReference>
<dbReference type="InterPro" id="IPR011009">
    <property type="entry name" value="Kinase-like_dom_sf"/>
</dbReference>
<keyword evidence="2 4" id="KW-0547">Nucleotide-binding</keyword>
<name>A0ABQ8XNQ3_9EUKA</name>
<accession>A0ABQ8XNQ3</accession>
<evidence type="ECO:0000256" key="3">
    <source>
        <dbReference type="ARBA" id="ARBA00022840"/>
    </source>
</evidence>
<evidence type="ECO:0000259" key="6">
    <source>
        <dbReference type="PROSITE" id="PS50011"/>
    </source>
</evidence>
<dbReference type="InterPro" id="IPR050235">
    <property type="entry name" value="CK1_Ser-Thr_kinase"/>
</dbReference>
<organism evidence="7 8">
    <name type="scientific">Anaeramoeba flamelloides</name>
    <dbReference type="NCBI Taxonomy" id="1746091"/>
    <lineage>
        <taxon>Eukaryota</taxon>
        <taxon>Metamonada</taxon>
        <taxon>Anaeramoebidae</taxon>
        <taxon>Anaeramoeba</taxon>
    </lineage>
</organism>
<dbReference type="EC" id="2.7.11.1" evidence="1"/>
<dbReference type="Proteomes" id="UP001150062">
    <property type="component" value="Unassembled WGS sequence"/>
</dbReference>
<gene>
    <name evidence="7" type="ORF">M0813_04041</name>
</gene>
<comment type="caution">
    <text evidence="7">The sequence shown here is derived from an EMBL/GenBank/DDBJ whole genome shotgun (WGS) entry which is preliminary data.</text>
</comment>
<dbReference type="PROSITE" id="PS00107">
    <property type="entry name" value="PROTEIN_KINASE_ATP"/>
    <property type="match status" value="1"/>
</dbReference>
<dbReference type="PROSITE" id="PS00108">
    <property type="entry name" value="PROTEIN_KINASE_ST"/>
    <property type="match status" value="1"/>
</dbReference>
<proteinExistence type="predicted"/>
<dbReference type="PROSITE" id="PS50011">
    <property type="entry name" value="PROTEIN_KINASE_DOM"/>
    <property type="match status" value="1"/>
</dbReference>
<dbReference type="PANTHER" id="PTHR11909">
    <property type="entry name" value="CASEIN KINASE-RELATED"/>
    <property type="match status" value="1"/>
</dbReference>
<feature type="compositionally biased region" description="Basic and acidic residues" evidence="5">
    <location>
        <begin position="356"/>
        <end position="382"/>
    </location>
</feature>
<keyword evidence="3 4" id="KW-0067">ATP-binding</keyword>
<feature type="region of interest" description="Disordered" evidence="5">
    <location>
        <begin position="356"/>
        <end position="460"/>
    </location>
</feature>
<keyword evidence="8" id="KW-1185">Reference proteome</keyword>
<dbReference type="Pfam" id="PF00069">
    <property type="entry name" value="Pkinase"/>
    <property type="match status" value="1"/>
</dbReference>
<reference evidence="7" key="1">
    <citation type="submission" date="2022-08" db="EMBL/GenBank/DDBJ databases">
        <title>Novel sulfate-reducing endosymbionts in the free-living metamonad Anaeramoeba.</title>
        <authorList>
            <person name="Jerlstrom-Hultqvist J."/>
            <person name="Cepicka I."/>
            <person name="Gallot-Lavallee L."/>
            <person name="Salas-Leiva D."/>
            <person name="Curtis B.A."/>
            <person name="Zahonova K."/>
            <person name="Pipaliya S."/>
            <person name="Dacks J."/>
            <person name="Roger A.J."/>
        </authorList>
    </citation>
    <scope>NUCLEOTIDE SEQUENCE</scope>
    <source>
        <strain evidence="7">Schooner1</strain>
    </source>
</reference>
<dbReference type="SMART" id="SM00220">
    <property type="entry name" value="S_TKc"/>
    <property type="match status" value="1"/>
</dbReference>
<feature type="compositionally biased region" description="Basic residues" evidence="5">
    <location>
        <begin position="396"/>
        <end position="416"/>
    </location>
</feature>